<feature type="compositionally biased region" description="Polar residues" evidence="2">
    <location>
        <begin position="562"/>
        <end position="577"/>
    </location>
</feature>
<dbReference type="Proteomes" id="UP001054945">
    <property type="component" value="Unassembled WGS sequence"/>
</dbReference>
<dbReference type="GO" id="GO:0016323">
    <property type="term" value="C:basolateral plasma membrane"/>
    <property type="evidence" value="ECO:0007669"/>
    <property type="project" value="TreeGrafter"/>
</dbReference>
<dbReference type="InterPro" id="IPR036259">
    <property type="entry name" value="MFS_trans_sf"/>
</dbReference>
<name>A0AAV4UTM2_CAEEX</name>
<accession>A0AAV4UTM2</accession>
<dbReference type="PANTHER" id="PTHR11388">
    <property type="entry name" value="ORGANIC ANION TRANSPORTER"/>
    <property type="match status" value="1"/>
</dbReference>
<feature type="compositionally biased region" description="Basic and acidic residues" evidence="2">
    <location>
        <begin position="1"/>
        <end position="18"/>
    </location>
</feature>
<feature type="transmembrane region" description="Helical" evidence="3">
    <location>
        <begin position="681"/>
        <end position="703"/>
    </location>
</feature>
<dbReference type="GO" id="GO:0015347">
    <property type="term" value="F:sodium-independent organic anion transmembrane transporter activity"/>
    <property type="evidence" value="ECO:0007669"/>
    <property type="project" value="TreeGrafter"/>
</dbReference>
<feature type="region of interest" description="Disordered" evidence="2">
    <location>
        <begin position="546"/>
        <end position="586"/>
    </location>
</feature>
<reference evidence="4 5" key="1">
    <citation type="submission" date="2021-06" db="EMBL/GenBank/DDBJ databases">
        <title>Caerostris extrusa draft genome.</title>
        <authorList>
            <person name="Kono N."/>
            <person name="Arakawa K."/>
        </authorList>
    </citation>
    <scope>NUCLEOTIDE SEQUENCE [LARGE SCALE GENOMIC DNA]</scope>
</reference>
<feature type="transmembrane region" description="Helical" evidence="3">
    <location>
        <begin position="878"/>
        <end position="899"/>
    </location>
</feature>
<keyword evidence="1" id="KW-1015">Disulfide bond</keyword>
<proteinExistence type="predicted"/>
<dbReference type="Pfam" id="PF03137">
    <property type="entry name" value="OATP"/>
    <property type="match status" value="1"/>
</dbReference>
<feature type="transmembrane region" description="Helical" evidence="3">
    <location>
        <begin position="643"/>
        <end position="661"/>
    </location>
</feature>
<dbReference type="InterPro" id="IPR004156">
    <property type="entry name" value="OATP"/>
</dbReference>
<comment type="caution">
    <text evidence="4">The sequence shown here is derived from an EMBL/GenBank/DDBJ whole genome shotgun (WGS) entry which is preliminary data.</text>
</comment>
<dbReference type="PANTHER" id="PTHR11388:SF76">
    <property type="entry name" value="SOLUTE CARRIER ORGANIC ANION TRANSPORTER FAMILY MEMBER"/>
    <property type="match status" value="1"/>
</dbReference>
<dbReference type="AlphaFoldDB" id="A0AAV4UTM2"/>
<dbReference type="Gene3D" id="1.20.1250.20">
    <property type="entry name" value="MFS general substrate transporter like domains"/>
    <property type="match status" value="1"/>
</dbReference>
<dbReference type="GO" id="GO:0043252">
    <property type="term" value="P:sodium-independent organic anion transport"/>
    <property type="evidence" value="ECO:0007669"/>
    <property type="project" value="TreeGrafter"/>
</dbReference>
<dbReference type="SUPFAM" id="SSF103473">
    <property type="entry name" value="MFS general substrate transporter"/>
    <property type="match status" value="1"/>
</dbReference>
<evidence type="ECO:0000256" key="3">
    <source>
        <dbReference type="SAM" id="Phobius"/>
    </source>
</evidence>
<protein>
    <submittedName>
        <fullName evidence="4">Solute carrier organic anion transporter family member 2B1</fullName>
    </submittedName>
</protein>
<keyword evidence="3" id="KW-0472">Membrane</keyword>
<dbReference type="CDD" id="cd17336">
    <property type="entry name" value="MFS_SLCO_OATP"/>
    <property type="match status" value="1"/>
</dbReference>
<gene>
    <name evidence="4" type="primary">Slco2b1</name>
    <name evidence="4" type="ORF">CEXT_178911</name>
</gene>
<dbReference type="EMBL" id="BPLR01013434">
    <property type="protein sequence ID" value="GIY61152.1"/>
    <property type="molecule type" value="Genomic_DNA"/>
</dbReference>
<sequence length="925" mass="102950">MEDENVEPKSHLHEKTKVESPVGNKPEESSLCDVTPLHHNLNSGSCDTRNIDERRIHNPVDVRHLDSVIQYTSKIRAFIGLVDPEENNSPAISAPVDENNKTALVDPDNLKPADNISSDCDDINEDENDAQLIGSENYVRSDEPAIKVTPENSNNELLTIPYNQKSSDCDEIKENINNPQLNGSDNITIVDDSPLNGSDNDTRRDCPGLKENLETKSDIIEVGLDTSLSENTQPLNDQSKIKDNVIEIGTETSPDQDIPQLKNHSEDNVIGVALESSPVENIECVPKINGDILSLETPLVEADEKKEQDILKSINDNENTLDSPDNAVAAEFHSDKDEKNPLDEIKIPEDTRVNIVNAGHETGIICELNETLNPEKTLNMTTNIRDDSIKSYLLNDHNSSDGLNLNDPEIIIRDEEINSSRSNIGDELVKDLKNLNDFSANGHPVTAVNSEGKKETECMEQRDLKNEDDGTANVKNLPNGLYNELDGTAEEQNINEISDEKSPSTPRIDHIRRLSLEIVNKVLDTAGNQLRDILNEKRQSNVALGNANLSSDLKNNGEEFGQESQGSVLQNADGSQNSEKHKSDSEIQLKDVLKKTYDFNDFQKKIEVEMNKFDPRYDVDPDTVCGIGCFKPKWIQPYATAKVYLILYSIIGILSGSYYSYLIGALSTLEKRFAFKSKTSGVIMTLDEITPVVLGVFVGYFGGKTHRPRMVAFGMLLSTICCFVSALPYFIYGPGTHLSFSDVKNKTGLELCDQNMNENSSCDSDSRPRTLVPVLFLMFGSFLKGFGNLAYYSIGLAYMDDNAKKKNTPMYFAVAFALRLLGPMVGFLMSSFFLKYYENPFRIRVNFRSALFSYQTDHQIVVVDPGFPPEDPRWIGCWWMGFLVQGILLFIFTAPIALFPRRLPGAVLRTKAEGFHGLVSSFAGG</sequence>
<feature type="transmembrane region" description="Helical" evidence="3">
    <location>
        <begin position="710"/>
        <end position="732"/>
    </location>
</feature>
<keyword evidence="3" id="KW-0812">Transmembrane</keyword>
<feature type="transmembrane region" description="Helical" evidence="3">
    <location>
        <begin position="810"/>
        <end position="834"/>
    </location>
</feature>
<evidence type="ECO:0000313" key="4">
    <source>
        <dbReference type="EMBL" id="GIY61152.1"/>
    </source>
</evidence>
<organism evidence="4 5">
    <name type="scientific">Caerostris extrusa</name>
    <name type="common">Bark spider</name>
    <name type="synonym">Caerostris bankana</name>
    <dbReference type="NCBI Taxonomy" id="172846"/>
    <lineage>
        <taxon>Eukaryota</taxon>
        <taxon>Metazoa</taxon>
        <taxon>Ecdysozoa</taxon>
        <taxon>Arthropoda</taxon>
        <taxon>Chelicerata</taxon>
        <taxon>Arachnida</taxon>
        <taxon>Araneae</taxon>
        <taxon>Araneomorphae</taxon>
        <taxon>Entelegynae</taxon>
        <taxon>Araneoidea</taxon>
        <taxon>Araneidae</taxon>
        <taxon>Caerostris</taxon>
    </lineage>
</organism>
<feature type="transmembrane region" description="Helical" evidence="3">
    <location>
        <begin position="774"/>
        <end position="798"/>
    </location>
</feature>
<evidence type="ECO:0000313" key="5">
    <source>
        <dbReference type="Proteomes" id="UP001054945"/>
    </source>
</evidence>
<keyword evidence="3" id="KW-1133">Transmembrane helix</keyword>
<feature type="region of interest" description="Disordered" evidence="2">
    <location>
        <begin position="1"/>
        <end position="31"/>
    </location>
</feature>
<evidence type="ECO:0000256" key="2">
    <source>
        <dbReference type="SAM" id="MobiDB-lite"/>
    </source>
</evidence>
<evidence type="ECO:0000256" key="1">
    <source>
        <dbReference type="ARBA" id="ARBA00023157"/>
    </source>
</evidence>
<keyword evidence="5" id="KW-1185">Reference proteome</keyword>